<gene>
    <name evidence="7" type="ORF">NDU88_000135</name>
</gene>
<feature type="compositionally biased region" description="Basic and acidic residues" evidence="5">
    <location>
        <begin position="108"/>
        <end position="126"/>
    </location>
</feature>
<keyword evidence="6" id="KW-1133">Transmembrane helix</keyword>
<dbReference type="PANTHER" id="PTHR46724">
    <property type="entry name" value="ADP-RIBOSYLATION FACTOR-LIKE PROTEIN 9-RELATED"/>
    <property type="match status" value="1"/>
</dbReference>
<reference evidence="7" key="1">
    <citation type="journal article" date="2022" name="bioRxiv">
        <title>Sequencing and chromosome-scale assembly of the giantPleurodeles waltlgenome.</title>
        <authorList>
            <person name="Brown T."/>
            <person name="Elewa A."/>
            <person name="Iarovenko S."/>
            <person name="Subramanian E."/>
            <person name="Araus A.J."/>
            <person name="Petzold A."/>
            <person name="Susuki M."/>
            <person name="Suzuki K.-i.T."/>
            <person name="Hayashi T."/>
            <person name="Toyoda A."/>
            <person name="Oliveira C."/>
            <person name="Osipova E."/>
            <person name="Leigh N.D."/>
            <person name="Simon A."/>
            <person name="Yun M.H."/>
        </authorList>
    </citation>
    <scope>NUCLEOTIDE SEQUENCE</scope>
    <source>
        <strain evidence="7">20211129_DDA</strain>
        <tissue evidence="7">Liver</tissue>
    </source>
</reference>
<comment type="caution">
    <text evidence="7">The sequence shown here is derived from an EMBL/GenBank/DDBJ whole genome shotgun (WGS) entry which is preliminary data.</text>
</comment>
<dbReference type="Proteomes" id="UP001066276">
    <property type="component" value="Chromosome 1_2"/>
</dbReference>
<feature type="binding site" evidence="3">
    <location>
        <begin position="265"/>
        <end position="268"/>
    </location>
    <ligand>
        <name>GTP</name>
        <dbReference type="ChEBI" id="CHEBI:37565"/>
    </ligand>
</feature>
<dbReference type="SMART" id="SM00177">
    <property type="entry name" value="ARF"/>
    <property type="match status" value="1"/>
</dbReference>
<organism evidence="7 8">
    <name type="scientific">Pleurodeles waltl</name>
    <name type="common">Iberian ribbed newt</name>
    <dbReference type="NCBI Taxonomy" id="8319"/>
    <lineage>
        <taxon>Eukaryota</taxon>
        <taxon>Metazoa</taxon>
        <taxon>Chordata</taxon>
        <taxon>Craniata</taxon>
        <taxon>Vertebrata</taxon>
        <taxon>Euteleostomi</taxon>
        <taxon>Amphibia</taxon>
        <taxon>Batrachia</taxon>
        <taxon>Caudata</taxon>
        <taxon>Salamandroidea</taxon>
        <taxon>Salamandridae</taxon>
        <taxon>Pleurodelinae</taxon>
        <taxon>Pleurodeles</taxon>
    </lineage>
</organism>
<dbReference type="GO" id="GO:0005525">
    <property type="term" value="F:GTP binding"/>
    <property type="evidence" value="ECO:0007669"/>
    <property type="project" value="UniProtKB-KW"/>
</dbReference>
<dbReference type="PRINTS" id="PR00328">
    <property type="entry name" value="SAR1GTPBP"/>
</dbReference>
<dbReference type="GO" id="GO:0003924">
    <property type="term" value="F:GTPase activity"/>
    <property type="evidence" value="ECO:0007669"/>
    <property type="project" value="InterPro"/>
</dbReference>
<keyword evidence="2 3" id="KW-0342">GTP-binding</keyword>
<keyword evidence="8" id="KW-1185">Reference proteome</keyword>
<dbReference type="AlphaFoldDB" id="A0AAV7VV88"/>
<evidence type="ECO:0008006" key="9">
    <source>
        <dbReference type="Google" id="ProtNLM"/>
    </source>
</evidence>
<dbReference type="Gene3D" id="3.40.50.300">
    <property type="entry name" value="P-loop containing nucleotide triphosphate hydrolases"/>
    <property type="match status" value="1"/>
</dbReference>
<evidence type="ECO:0000313" key="8">
    <source>
        <dbReference type="Proteomes" id="UP001066276"/>
    </source>
</evidence>
<proteinExistence type="predicted"/>
<dbReference type="PROSITE" id="PS51417">
    <property type="entry name" value="ARF"/>
    <property type="match status" value="1"/>
</dbReference>
<feature type="transmembrane region" description="Helical" evidence="6">
    <location>
        <begin position="6"/>
        <end position="28"/>
    </location>
</feature>
<keyword evidence="4" id="KW-0479">Metal-binding</keyword>
<dbReference type="InterPro" id="IPR027417">
    <property type="entry name" value="P-loop_NTPase"/>
</dbReference>
<feature type="binding site" evidence="3">
    <location>
        <begin position="164"/>
        <end position="171"/>
    </location>
    <ligand>
        <name>GTP</name>
        <dbReference type="ChEBI" id="CHEBI:37565"/>
    </ligand>
</feature>
<feature type="region of interest" description="Disordered" evidence="5">
    <location>
        <begin position="108"/>
        <end position="129"/>
    </location>
</feature>
<dbReference type="SMART" id="SM00178">
    <property type="entry name" value="SAR"/>
    <property type="match status" value="1"/>
</dbReference>
<feature type="binding site" evidence="3">
    <location>
        <position position="211"/>
    </location>
    <ligand>
        <name>GTP</name>
        <dbReference type="ChEBI" id="CHEBI:37565"/>
    </ligand>
</feature>
<dbReference type="SUPFAM" id="SSF52540">
    <property type="entry name" value="P-loop containing nucleoside triphosphate hydrolases"/>
    <property type="match status" value="1"/>
</dbReference>
<name>A0AAV7VV88_PLEWA</name>
<feature type="binding site" evidence="4">
    <location>
        <position position="189"/>
    </location>
    <ligand>
        <name>Mg(2+)</name>
        <dbReference type="ChEBI" id="CHEBI:18420"/>
    </ligand>
</feature>
<feature type="binding site" evidence="4">
    <location>
        <position position="171"/>
    </location>
    <ligand>
        <name>Mg(2+)</name>
        <dbReference type="ChEBI" id="CHEBI:18420"/>
    </ligand>
</feature>
<evidence type="ECO:0000256" key="1">
    <source>
        <dbReference type="ARBA" id="ARBA00022741"/>
    </source>
</evidence>
<accession>A0AAV7VV88</accession>
<keyword evidence="6" id="KW-0472">Membrane</keyword>
<protein>
    <recommendedName>
        <fullName evidence="9">ADP-ribosylation factor-like protein 9</fullName>
    </recommendedName>
</protein>
<evidence type="ECO:0000313" key="7">
    <source>
        <dbReference type="EMBL" id="KAJ1204696.1"/>
    </source>
</evidence>
<dbReference type="InterPro" id="IPR053254">
    <property type="entry name" value="Arf-like_GTPase"/>
</dbReference>
<evidence type="ECO:0000256" key="2">
    <source>
        <dbReference type="ARBA" id="ARBA00023134"/>
    </source>
</evidence>
<evidence type="ECO:0000256" key="5">
    <source>
        <dbReference type="SAM" id="MobiDB-lite"/>
    </source>
</evidence>
<dbReference type="EMBL" id="JANPWB010000002">
    <property type="protein sequence ID" value="KAJ1204696.1"/>
    <property type="molecule type" value="Genomic_DNA"/>
</dbReference>
<dbReference type="GO" id="GO:0046872">
    <property type="term" value="F:metal ion binding"/>
    <property type="evidence" value="ECO:0007669"/>
    <property type="project" value="UniProtKB-KW"/>
</dbReference>
<keyword evidence="1 3" id="KW-0547">Nucleotide-binding</keyword>
<keyword evidence="4" id="KW-0460">Magnesium</keyword>
<feature type="region of interest" description="Disordered" evidence="5">
    <location>
        <begin position="35"/>
        <end position="77"/>
    </location>
</feature>
<dbReference type="PANTHER" id="PTHR46724:SF2">
    <property type="entry name" value="ADP-RIBOSYLATION FACTOR-LIKE PROTEIN 9"/>
    <property type="match status" value="1"/>
</dbReference>
<dbReference type="Pfam" id="PF00025">
    <property type="entry name" value="Arf"/>
    <property type="match status" value="1"/>
</dbReference>
<evidence type="ECO:0000256" key="6">
    <source>
        <dbReference type="SAM" id="Phobius"/>
    </source>
</evidence>
<evidence type="ECO:0000256" key="4">
    <source>
        <dbReference type="PIRSR" id="PIRSR606689-2"/>
    </source>
</evidence>
<evidence type="ECO:0000256" key="3">
    <source>
        <dbReference type="PIRSR" id="PIRSR606689-1"/>
    </source>
</evidence>
<dbReference type="InterPro" id="IPR006689">
    <property type="entry name" value="Small_GTPase_ARF/SAR"/>
</dbReference>
<keyword evidence="6" id="KW-0812">Transmembrane</keyword>
<sequence length="344" mass="38153">MVDWRRVGVLTAAVAVTGGVFYVLWSYLSSRRRRKRQADEPLLQPQRQQAEADVNPKSPSQTVRQEEESGQNPQPPILLPAHVVQLQAEADETPQTSDVPQAQVVRQEAEAHLEEEMRKEEPRVEEPPPQLDESFLLPEHQVSTINEPPLQEKPSESKYVLVLGLDGAGKSSILNTLAASRAKHCATPTEGLNALCIATEDAKVEFLELGGNETLRSYWNMYLSKAHLLIFVVDSADHDRFPLAKQYLFEAIGINSSLPVMILANKQDLEDAFSITQIHEALSLSEIGDDRKLFLISTHVGQDGAEIPSGLQDAKELISQIVLNTFDSEAEEPAAKPANERKDL</sequence>